<sequence>MDAFFCSVQLAKPEYAHLRSKPVGIAAGHNNSDIASCNYVARTYGIHAGMYVNKAKSHCPSLVILDYDLPSCERIAQTLYRILFERFPSSRAHMSMEVYSVDEVMIAVDTDSITSMINYCNDVRAEL</sequence>
<dbReference type="GO" id="GO:0003887">
    <property type="term" value="F:DNA-directed DNA polymerase activity"/>
    <property type="evidence" value="ECO:0007669"/>
    <property type="project" value="TreeGrafter"/>
</dbReference>
<dbReference type="GO" id="GO:0006281">
    <property type="term" value="P:DNA repair"/>
    <property type="evidence" value="ECO:0007669"/>
    <property type="project" value="InterPro"/>
</dbReference>
<dbReference type="GO" id="GO:0070987">
    <property type="term" value="P:error-free translesion synthesis"/>
    <property type="evidence" value="ECO:0007669"/>
    <property type="project" value="TreeGrafter"/>
</dbReference>
<name>A0A0A9VW84_LYGHE</name>
<organism evidence="2">
    <name type="scientific">Lygus hesperus</name>
    <name type="common">Western plant bug</name>
    <dbReference type="NCBI Taxonomy" id="30085"/>
    <lineage>
        <taxon>Eukaryota</taxon>
        <taxon>Metazoa</taxon>
        <taxon>Ecdysozoa</taxon>
        <taxon>Arthropoda</taxon>
        <taxon>Hexapoda</taxon>
        <taxon>Insecta</taxon>
        <taxon>Pterygota</taxon>
        <taxon>Neoptera</taxon>
        <taxon>Paraneoptera</taxon>
        <taxon>Hemiptera</taxon>
        <taxon>Heteroptera</taxon>
        <taxon>Panheteroptera</taxon>
        <taxon>Cimicomorpha</taxon>
        <taxon>Miridae</taxon>
        <taxon>Mirini</taxon>
        <taxon>Lygus</taxon>
    </lineage>
</organism>
<dbReference type="GO" id="GO:0005634">
    <property type="term" value="C:nucleus"/>
    <property type="evidence" value="ECO:0007669"/>
    <property type="project" value="TreeGrafter"/>
</dbReference>
<evidence type="ECO:0000313" key="2">
    <source>
        <dbReference type="EMBL" id="JAF98472.1"/>
    </source>
</evidence>
<dbReference type="InterPro" id="IPR001126">
    <property type="entry name" value="UmuC"/>
</dbReference>
<accession>A0A0A9VW84</accession>
<proteinExistence type="predicted"/>
<dbReference type="Gene3D" id="3.40.1170.60">
    <property type="match status" value="1"/>
</dbReference>
<dbReference type="AlphaFoldDB" id="A0A0A9VW84"/>
<dbReference type="GO" id="GO:0017125">
    <property type="term" value="F:deoxycytidyl transferase activity"/>
    <property type="evidence" value="ECO:0007669"/>
    <property type="project" value="TreeGrafter"/>
</dbReference>
<dbReference type="FunFam" id="3.40.1170.60:FF:000016">
    <property type="entry name" value="DNA damage repair protein"/>
    <property type="match status" value="1"/>
</dbReference>
<dbReference type="PROSITE" id="PS50173">
    <property type="entry name" value="UMUC"/>
    <property type="match status" value="1"/>
</dbReference>
<dbReference type="PANTHER" id="PTHR45990">
    <property type="entry name" value="DNA REPAIR PROTEIN REV1"/>
    <property type="match status" value="1"/>
</dbReference>
<dbReference type="InterPro" id="IPR043502">
    <property type="entry name" value="DNA/RNA_pol_sf"/>
</dbReference>
<feature type="domain" description="UmuC" evidence="1">
    <location>
        <begin position="1"/>
        <end position="127"/>
    </location>
</feature>
<dbReference type="PANTHER" id="PTHR45990:SF1">
    <property type="entry name" value="DNA REPAIR PROTEIN REV1"/>
    <property type="match status" value="1"/>
</dbReference>
<dbReference type="Pfam" id="PF00817">
    <property type="entry name" value="IMS"/>
    <property type="match status" value="1"/>
</dbReference>
<dbReference type="EMBL" id="GBHO01045131">
    <property type="protein sequence ID" value="JAF98472.1"/>
    <property type="molecule type" value="Transcribed_RNA"/>
</dbReference>
<gene>
    <name evidence="2" type="primary">rev1</name>
    <name evidence="2" type="ORF">CM83_13760</name>
</gene>
<dbReference type="GO" id="GO:0042276">
    <property type="term" value="P:error-prone translesion synthesis"/>
    <property type="evidence" value="ECO:0007669"/>
    <property type="project" value="TreeGrafter"/>
</dbReference>
<dbReference type="SUPFAM" id="SSF56672">
    <property type="entry name" value="DNA/RNA polymerases"/>
    <property type="match status" value="1"/>
</dbReference>
<reference evidence="2" key="2">
    <citation type="submission" date="2014-07" db="EMBL/GenBank/DDBJ databases">
        <authorList>
            <person name="Hull J."/>
        </authorList>
    </citation>
    <scope>NUCLEOTIDE SEQUENCE</scope>
</reference>
<evidence type="ECO:0000259" key="1">
    <source>
        <dbReference type="PROSITE" id="PS50173"/>
    </source>
</evidence>
<reference evidence="2" key="1">
    <citation type="journal article" date="2014" name="PLoS ONE">
        <title>Transcriptome-Based Identification of ABC Transporters in the Western Tarnished Plant Bug Lygus hesperus.</title>
        <authorList>
            <person name="Hull J.J."/>
            <person name="Chaney K."/>
            <person name="Geib S.M."/>
            <person name="Fabrick J.A."/>
            <person name="Brent C.S."/>
            <person name="Walsh D."/>
            <person name="Lavine L.C."/>
        </authorList>
    </citation>
    <scope>NUCLEOTIDE SEQUENCE</scope>
</reference>
<protein>
    <submittedName>
        <fullName evidence="2">DNA repair protein rev1</fullName>
    </submittedName>
</protein>